<evidence type="ECO:0000256" key="2">
    <source>
        <dbReference type="ARBA" id="ARBA00022763"/>
    </source>
</evidence>
<dbReference type="GO" id="GO:0003677">
    <property type="term" value="F:DNA binding"/>
    <property type="evidence" value="ECO:0007669"/>
    <property type="project" value="UniProtKB-UniRule"/>
</dbReference>
<proteinExistence type="inferred from homology"/>
<dbReference type="Pfam" id="PF21175">
    <property type="entry name" value="RecR_C"/>
    <property type="match status" value="1"/>
</dbReference>
<dbReference type="Gene3D" id="3.40.1360.10">
    <property type="match status" value="1"/>
</dbReference>
<feature type="domain" description="Toprim" evidence="8">
    <location>
        <begin position="78"/>
        <end position="173"/>
    </location>
</feature>
<keyword evidence="4 7" id="KW-0862">Zinc</keyword>
<dbReference type="InterPro" id="IPR006171">
    <property type="entry name" value="TOPRIM_dom"/>
</dbReference>
<dbReference type="GO" id="GO:0006310">
    <property type="term" value="P:DNA recombination"/>
    <property type="evidence" value="ECO:0007669"/>
    <property type="project" value="UniProtKB-UniRule"/>
</dbReference>
<organism evidence="9 11">
    <name type="scientific">Mycoplasmopsis arginini</name>
    <name type="common">Mycoplasma arginini</name>
    <dbReference type="NCBI Taxonomy" id="2094"/>
    <lineage>
        <taxon>Bacteria</taxon>
        <taxon>Bacillati</taxon>
        <taxon>Mycoplasmatota</taxon>
        <taxon>Mycoplasmoidales</taxon>
        <taxon>Metamycoplasmataceae</taxon>
        <taxon>Mycoplasmopsis</taxon>
    </lineage>
</organism>
<dbReference type="InterPro" id="IPR000093">
    <property type="entry name" value="DNA_Rcmb_RecR"/>
</dbReference>
<dbReference type="InterPro" id="IPR015967">
    <property type="entry name" value="Rcmb_RecR_Znf"/>
</dbReference>
<reference evidence="9" key="1">
    <citation type="submission" date="2022-11" db="EMBL/GenBank/DDBJ databases">
        <title>Draft genome of Mycoplasma arginini isolated from fly.</title>
        <authorList>
            <person name="Severgnini M."/>
            <person name="Gioia G."/>
            <person name="Cremonesi P."/>
            <person name="Moroni P."/>
            <person name="Addis M.F."/>
            <person name="Castiglioni B."/>
        </authorList>
    </citation>
    <scope>NUCLEOTIDE SEQUENCE</scope>
    <source>
        <strain evidence="9">QMP CG1-1632</strain>
    </source>
</reference>
<evidence type="ECO:0000259" key="8">
    <source>
        <dbReference type="PROSITE" id="PS50880"/>
    </source>
</evidence>
<dbReference type="AlphaFoldDB" id="A0A449BG73"/>
<sequence length="196" mass="22694">MNLELKEKIIESLKRIPGISKKQANKIVVFFLENKLQNTKELFEDIIILKNETKICSQCLAYAKQEICDICSDSKRNKKIFVVQDSLDIEKIESLDIEKGKYFVFSDSINLKQIRNETLEKIDHLLKVVAKNEEIILALNTDLNGQITMKYLEKRIRDEFKNKNVYQLSIGIPFGMAIESVDAISLKQAILNKRKI</sequence>
<name>A0A449BG73_MYCAR</name>
<evidence type="ECO:0000256" key="4">
    <source>
        <dbReference type="ARBA" id="ARBA00022833"/>
    </source>
</evidence>
<dbReference type="HAMAP" id="MF_00017">
    <property type="entry name" value="RecR"/>
    <property type="match status" value="1"/>
</dbReference>
<evidence type="ECO:0000256" key="6">
    <source>
        <dbReference type="ARBA" id="ARBA00023204"/>
    </source>
</evidence>
<evidence type="ECO:0000256" key="1">
    <source>
        <dbReference type="ARBA" id="ARBA00022723"/>
    </source>
</evidence>
<evidence type="ECO:0000313" key="11">
    <source>
        <dbReference type="Proteomes" id="UP001162175"/>
    </source>
</evidence>
<comment type="similarity">
    <text evidence="7">Belongs to the RecR family.</text>
</comment>
<accession>A0A449BG73</accession>
<dbReference type="EMBL" id="CP143577">
    <property type="protein sequence ID" value="WVN22041.1"/>
    <property type="molecule type" value="Genomic_DNA"/>
</dbReference>
<keyword evidence="2 7" id="KW-0227">DNA damage</keyword>
<dbReference type="GO" id="GO:0008270">
    <property type="term" value="F:zinc ion binding"/>
    <property type="evidence" value="ECO:0007669"/>
    <property type="project" value="UniProtKB-KW"/>
</dbReference>
<keyword evidence="6 7" id="KW-0234">DNA repair</keyword>
<keyword evidence="5 7" id="KW-0233">DNA recombination</keyword>
<dbReference type="PANTHER" id="PTHR30446:SF0">
    <property type="entry name" value="RECOMBINATION PROTEIN RECR"/>
    <property type="match status" value="1"/>
</dbReference>
<evidence type="ECO:0000313" key="12">
    <source>
        <dbReference type="Proteomes" id="UP001432074"/>
    </source>
</evidence>
<dbReference type="InterPro" id="IPR023627">
    <property type="entry name" value="Rcmb_RecR"/>
</dbReference>
<dbReference type="SUPFAM" id="SSF111304">
    <property type="entry name" value="Recombination protein RecR"/>
    <property type="match status" value="1"/>
</dbReference>
<keyword evidence="3 7" id="KW-0863">Zinc-finger</keyword>
<dbReference type="Proteomes" id="UP001432074">
    <property type="component" value="Chromosome"/>
</dbReference>
<protein>
    <recommendedName>
        <fullName evidence="7">Recombination protein RecR</fullName>
    </recommendedName>
</protein>
<evidence type="ECO:0000313" key="10">
    <source>
        <dbReference type="EMBL" id="WVN22041.1"/>
    </source>
</evidence>
<dbReference type="RefSeq" id="WP_057235769.1">
    <property type="nucleotide sequence ID" value="NZ_CP143577.1"/>
</dbReference>
<dbReference type="Proteomes" id="UP001162175">
    <property type="component" value="Unassembled WGS sequence"/>
</dbReference>
<dbReference type="GO" id="GO:0006281">
    <property type="term" value="P:DNA repair"/>
    <property type="evidence" value="ECO:0007669"/>
    <property type="project" value="UniProtKB-UniRule"/>
</dbReference>
<evidence type="ECO:0000256" key="5">
    <source>
        <dbReference type="ARBA" id="ARBA00023172"/>
    </source>
</evidence>
<dbReference type="Pfam" id="PF13662">
    <property type="entry name" value="Toprim_4"/>
    <property type="match status" value="1"/>
</dbReference>
<feature type="zinc finger region" description="C4-type" evidence="7">
    <location>
        <begin position="56"/>
        <end position="71"/>
    </location>
</feature>
<keyword evidence="1 7" id="KW-0479">Metal-binding</keyword>
<dbReference type="PANTHER" id="PTHR30446">
    <property type="entry name" value="RECOMBINATION PROTEIN RECR"/>
    <property type="match status" value="1"/>
</dbReference>
<dbReference type="Gene3D" id="1.10.8.420">
    <property type="entry name" value="RecR Domain 1"/>
    <property type="match status" value="1"/>
</dbReference>
<gene>
    <name evidence="7 9" type="primary">recR</name>
    <name evidence="9" type="ORF">DCBHLPFO_00306</name>
    <name evidence="10" type="ORF">V2E25_00345</name>
</gene>
<dbReference type="EMBL" id="JAPFAR010000109">
    <property type="protein sequence ID" value="MDI3349747.1"/>
    <property type="molecule type" value="Genomic_DNA"/>
</dbReference>
<comment type="function">
    <text evidence="7">May play a role in DNA repair. It seems to be involved in an RecBC-independent recombinational process of DNA repair. It may act with RecF and RecO.</text>
</comment>
<evidence type="ECO:0000313" key="9">
    <source>
        <dbReference type="EMBL" id="MDI3349747.1"/>
    </source>
</evidence>
<keyword evidence="12" id="KW-1185">Reference proteome</keyword>
<reference evidence="10" key="2">
    <citation type="submission" date="2024-01" db="EMBL/GenBank/DDBJ databases">
        <title>Complete genome sequence of Mycoplasma arginini type strain G 230.</title>
        <authorList>
            <person name="Spergser J."/>
        </authorList>
    </citation>
    <scope>NUCLEOTIDE SEQUENCE</scope>
    <source>
        <strain evidence="10">NCTC 10129</strain>
    </source>
</reference>
<evidence type="ECO:0000256" key="3">
    <source>
        <dbReference type="ARBA" id="ARBA00022771"/>
    </source>
</evidence>
<evidence type="ECO:0000256" key="7">
    <source>
        <dbReference type="HAMAP-Rule" id="MF_00017"/>
    </source>
</evidence>
<dbReference type="PROSITE" id="PS01300">
    <property type="entry name" value="RECR"/>
    <property type="match status" value="1"/>
</dbReference>
<dbReference type="PROSITE" id="PS50880">
    <property type="entry name" value="TOPRIM"/>
    <property type="match status" value="1"/>
</dbReference>